<dbReference type="Proteomes" id="UP001497512">
    <property type="component" value="Chromosome 11"/>
</dbReference>
<name>A0ABP0TGZ1_9BRYO</name>
<feature type="region of interest" description="Disordered" evidence="7">
    <location>
        <begin position="396"/>
        <end position="430"/>
    </location>
</feature>
<dbReference type="Pfam" id="PF00319">
    <property type="entry name" value="SRF-TF"/>
    <property type="match status" value="1"/>
</dbReference>
<keyword evidence="10" id="KW-1185">Reference proteome</keyword>
<organism evidence="9 10">
    <name type="scientific">Sphagnum troendelagicum</name>
    <dbReference type="NCBI Taxonomy" id="128251"/>
    <lineage>
        <taxon>Eukaryota</taxon>
        <taxon>Viridiplantae</taxon>
        <taxon>Streptophyta</taxon>
        <taxon>Embryophyta</taxon>
        <taxon>Bryophyta</taxon>
        <taxon>Sphagnophytina</taxon>
        <taxon>Sphagnopsida</taxon>
        <taxon>Sphagnales</taxon>
        <taxon>Sphagnaceae</taxon>
        <taxon>Sphagnum</taxon>
    </lineage>
</organism>
<comment type="subcellular location">
    <subcellularLocation>
        <location evidence="1">Nucleus</location>
    </subcellularLocation>
</comment>
<feature type="coiled-coil region" evidence="6">
    <location>
        <begin position="150"/>
        <end position="207"/>
    </location>
</feature>
<dbReference type="InterPro" id="IPR050142">
    <property type="entry name" value="MADS-box/MEF2_TF"/>
</dbReference>
<evidence type="ECO:0000259" key="8">
    <source>
        <dbReference type="PROSITE" id="PS50066"/>
    </source>
</evidence>
<keyword evidence="6" id="KW-0175">Coiled coil</keyword>
<evidence type="ECO:0000256" key="6">
    <source>
        <dbReference type="SAM" id="Coils"/>
    </source>
</evidence>
<keyword evidence="5" id="KW-0539">Nucleus</keyword>
<dbReference type="PANTHER" id="PTHR48019">
    <property type="entry name" value="SERUM RESPONSE FACTOR HOMOLOG"/>
    <property type="match status" value="1"/>
</dbReference>
<dbReference type="SUPFAM" id="SSF55455">
    <property type="entry name" value="SRF-like"/>
    <property type="match status" value="1"/>
</dbReference>
<dbReference type="SMART" id="SM00432">
    <property type="entry name" value="MADS"/>
    <property type="match status" value="1"/>
</dbReference>
<dbReference type="InterPro" id="IPR002100">
    <property type="entry name" value="TF_MADSbox"/>
</dbReference>
<dbReference type="PRINTS" id="PR00404">
    <property type="entry name" value="MADSDOMAIN"/>
</dbReference>
<dbReference type="PROSITE" id="PS50066">
    <property type="entry name" value="MADS_BOX_2"/>
    <property type="match status" value="1"/>
</dbReference>
<evidence type="ECO:0000256" key="5">
    <source>
        <dbReference type="ARBA" id="ARBA00023242"/>
    </source>
</evidence>
<evidence type="ECO:0000313" key="9">
    <source>
        <dbReference type="EMBL" id="CAK9195786.1"/>
    </source>
</evidence>
<dbReference type="PROSITE" id="PS00350">
    <property type="entry name" value="MADS_BOX_1"/>
    <property type="match status" value="1"/>
</dbReference>
<protein>
    <recommendedName>
        <fullName evidence="8">MADS-box domain-containing protein</fullName>
    </recommendedName>
</protein>
<dbReference type="EMBL" id="OZ019903">
    <property type="protein sequence ID" value="CAK9195786.1"/>
    <property type="molecule type" value="Genomic_DNA"/>
</dbReference>
<dbReference type="Gene3D" id="3.40.1810.10">
    <property type="entry name" value="Transcription factor, MADS-box"/>
    <property type="match status" value="1"/>
</dbReference>
<feature type="domain" description="MADS-box" evidence="8">
    <location>
        <begin position="1"/>
        <end position="61"/>
    </location>
</feature>
<reference evidence="9" key="1">
    <citation type="submission" date="2024-02" db="EMBL/GenBank/DDBJ databases">
        <authorList>
            <consortium name="ELIXIR-Norway"/>
            <consortium name="Elixir Norway"/>
        </authorList>
    </citation>
    <scope>NUCLEOTIDE SEQUENCE</scope>
</reference>
<accession>A0ABP0TGZ1</accession>
<evidence type="ECO:0000256" key="3">
    <source>
        <dbReference type="ARBA" id="ARBA00023125"/>
    </source>
</evidence>
<sequence length="447" mass="49173">MGRVKLEIKKIENPTNRQVTYSKRRNGLIKKAYELSVLCDIDIGLIMFSPSGKLTQYSNCRFVVFSPPPRTSIEDVITRFANLPLHERNKSFEDMLTRFANCHMHHDRSKYTRKSENLEYLHKALKKLGGEKDVALTQQLTSGSSKSYEVGVLQEELKKLTHEKDLLQQRARLILADEQIIQTVTSVQQLANMETELEQALERVRHRKNYVTNAYDQAASAIQRQHEFMGNMQLMAMQRGGAMAGAAQASPFLQWNMPERDQPATLQDFMEHQSNATSLLPAQMSREVGSNSGASTSGFFPVPSQTELHQTLGHMSLPPGINAAAAARGLTIHELDIHDPSASTGQYHDEKKAKLEGGGAGNTSMIFAAASSSSAGAAATAADHVGAAAAAADAFVSPDEQQQHAGNSAAAQWHSAHQSHHHHHQQAYSGGSQYPAAYFTQNSDAWK</sequence>
<evidence type="ECO:0000313" key="10">
    <source>
        <dbReference type="Proteomes" id="UP001497512"/>
    </source>
</evidence>
<keyword evidence="2" id="KW-0805">Transcription regulation</keyword>
<evidence type="ECO:0000256" key="4">
    <source>
        <dbReference type="ARBA" id="ARBA00023163"/>
    </source>
</evidence>
<dbReference type="CDD" id="cd00265">
    <property type="entry name" value="MADS_MEF2_like"/>
    <property type="match status" value="1"/>
</dbReference>
<dbReference type="InterPro" id="IPR033896">
    <property type="entry name" value="MEF2-like_N"/>
</dbReference>
<keyword evidence="4" id="KW-0804">Transcription</keyword>
<gene>
    <name evidence="9" type="ORF">CSSPTR1EN2_LOCUS3147</name>
</gene>
<keyword evidence="3" id="KW-0238">DNA-binding</keyword>
<dbReference type="InterPro" id="IPR036879">
    <property type="entry name" value="TF_MADSbox_sf"/>
</dbReference>
<evidence type="ECO:0000256" key="2">
    <source>
        <dbReference type="ARBA" id="ARBA00023015"/>
    </source>
</evidence>
<evidence type="ECO:0000256" key="1">
    <source>
        <dbReference type="ARBA" id="ARBA00004123"/>
    </source>
</evidence>
<proteinExistence type="predicted"/>
<evidence type="ECO:0000256" key="7">
    <source>
        <dbReference type="SAM" id="MobiDB-lite"/>
    </source>
</evidence>